<proteinExistence type="inferred from homology"/>
<gene>
    <name evidence="13" type="ORF">Ga0080559_TMP1461</name>
</gene>
<dbReference type="InterPro" id="IPR012910">
    <property type="entry name" value="Plug_dom"/>
</dbReference>
<keyword evidence="6 8" id="KW-0472">Membrane</keyword>
<dbReference type="InterPro" id="IPR037066">
    <property type="entry name" value="Plug_dom_sf"/>
</dbReference>
<evidence type="ECO:0000313" key="13">
    <source>
        <dbReference type="EMBL" id="APX22257.1"/>
    </source>
</evidence>
<dbReference type="AlphaFoldDB" id="A0A1U7D271"/>
<evidence type="ECO:0000256" key="2">
    <source>
        <dbReference type="ARBA" id="ARBA00022448"/>
    </source>
</evidence>
<reference evidence="13 14" key="1">
    <citation type="submission" date="2016-03" db="EMBL/GenBank/DDBJ databases">
        <title>Deep-sea bacteria in the southern Pacific.</title>
        <authorList>
            <person name="Tang K."/>
        </authorList>
    </citation>
    <scope>NUCLEOTIDE SEQUENCE [LARGE SCALE GENOMIC DNA]</scope>
    <source>
        <strain evidence="13 14">JLT2016</strain>
    </source>
</reference>
<feature type="chain" id="PRO_5010544284" evidence="10">
    <location>
        <begin position="26"/>
        <end position="665"/>
    </location>
</feature>
<dbReference type="GO" id="GO:0015344">
    <property type="term" value="F:siderophore uptake transmembrane transporter activity"/>
    <property type="evidence" value="ECO:0007669"/>
    <property type="project" value="TreeGrafter"/>
</dbReference>
<evidence type="ECO:0000256" key="5">
    <source>
        <dbReference type="ARBA" id="ARBA00023077"/>
    </source>
</evidence>
<dbReference type="Gene3D" id="2.170.130.10">
    <property type="entry name" value="TonB-dependent receptor, plug domain"/>
    <property type="match status" value="1"/>
</dbReference>
<comment type="similarity">
    <text evidence="8 9">Belongs to the TonB-dependent receptor family.</text>
</comment>
<dbReference type="SUPFAM" id="SSF56935">
    <property type="entry name" value="Porins"/>
    <property type="match status" value="1"/>
</dbReference>
<keyword evidence="2 8" id="KW-0813">Transport</keyword>
<dbReference type="KEGG" id="tpro:Ga0080559_TMP1461"/>
<evidence type="ECO:0000256" key="9">
    <source>
        <dbReference type="RuleBase" id="RU003357"/>
    </source>
</evidence>
<dbReference type="Proteomes" id="UP000186559">
    <property type="component" value="Chromosome"/>
</dbReference>
<keyword evidence="7 8" id="KW-0998">Cell outer membrane</keyword>
<dbReference type="Pfam" id="PF07715">
    <property type="entry name" value="Plug"/>
    <property type="match status" value="1"/>
</dbReference>
<keyword evidence="10" id="KW-0732">Signal</keyword>
<feature type="signal peptide" evidence="10">
    <location>
        <begin position="1"/>
        <end position="25"/>
    </location>
</feature>
<dbReference type="RefSeq" id="WP_083697756.1">
    <property type="nucleotide sequence ID" value="NZ_BMEW01000032.1"/>
</dbReference>
<dbReference type="InterPro" id="IPR036942">
    <property type="entry name" value="Beta-barrel_TonB_sf"/>
</dbReference>
<dbReference type="Pfam" id="PF00593">
    <property type="entry name" value="TonB_dep_Rec_b-barrel"/>
    <property type="match status" value="1"/>
</dbReference>
<dbReference type="PANTHER" id="PTHR30069">
    <property type="entry name" value="TONB-DEPENDENT OUTER MEMBRANE RECEPTOR"/>
    <property type="match status" value="1"/>
</dbReference>
<evidence type="ECO:0000256" key="6">
    <source>
        <dbReference type="ARBA" id="ARBA00023136"/>
    </source>
</evidence>
<evidence type="ECO:0000256" key="4">
    <source>
        <dbReference type="ARBA" id="ARBA00022692"/>
    </source>
</evidence>
<evidence type="ECO:0000256" key="3">
    <source>
        <dbReference type="ARBA" id="ARBA00022452"/>
    </source>
</evidence>
<dbReference type="PANTHER" id="PTHR30069:SF56">
    <property type="entry name" value="TONB-DEPENDENT HEME RECEPTOR A"/>
    <property type="match status" value="1"/>
</dbReference>
<comment type="subcellular location">
    <subcellularLocation>
        <location evidence="1 8">Cell outer membrane</location>
        <topology evidence="1 8">Multi-pass membrane protein</topology>
    </subcellularLocation>
</comment>
<feature type="domain" description="TonB-dependent receptor plug" evidence="12">
    <location>
        <begin position="50"/>
        <end position="160"/>
    </location>
</feature>
<keyword evidence="13" id="KW-0675">Receptor</keyword>
<feature type="domain" description="TonB-dependent receptor-like beta-barrel" evidence="11">
    <location>
        <begin position="262"/>
        <end position="638"/>
    </location>
</feature>
<dbReference type="Gene3D" id="2.40.170.20">
    <property type="entry name" value="TonB-dependent receptor, beta-barrel domain"/>
    <property type="match status" value="1"/>
</dbReference>
<keyword evidence="3 8" id="KW-1134">Transmembrane beta strand</keyword>
<evidence type="ECO:0000259" key="11">
    <source>
        <dbReference type="Pfam" id="PF00593"/>
    </source>
</evidence>
<evidence type="ECO:0000256" key="8">
    <source>
        <dbReference type="PROSITE-ProRule" id="PRU01360"/>
    </source>
</evidence>
<keyword evidence="14" id="KW-1185">Reference proteome</keyword>
<dbReference type="CDD" id="cd01347">
    <property type="entry name" value="ligand_gated_channel"/>
    <property type="match status" value="1"/>
</dbReference>
<dbReference type="EMBL" id="CP014796">
    <property type="protein sequence ID" value="APX22257.1"/>
    <property type="molecule type" value="Genomic_DNA"/>
</dbReference>
<evidence type="ECO:0000256" key="7">
    <source>
        <dbReference type="ARBA" id="ARBA00023237"/>
    </source>
</evidence>
<dbReference type="InterPro" id="IPR000531">
    <property type="entry name" value="Beta-barrel_TonB"/>
</dbReference>
<dbReference type="OrthoDB" id="9796221at2"/>
<sequence length="665" mass="72318" precursor="true">MTQRLHGRAMLLCSVAFATAMPAWAQENTPAEMLGTIWLNNSKREVQTGTATAETVVDQEEMEDRQASTIAELIDSVPGVNLINGSSPSGSGINIRGFGANSAYGSDQKVGIIVDGASVGGEELYRIGTQLYTDPELYKEVTVVRGTAGTFEYGSGMIGGLVKLETKDASDFTGGEPGFRARQTLQYSSNGDEAVSSTILAWQPTESFELLGNYTYRSYGVPVDGSGDDITSEGADMPSWALKGKYTFGQDSSHSLSLSLADTQTQEDDVPYNSRAIVTDYFGNVNRDIRNQTAVLTYGYDDPESDLVNLTAQLSYAWQDIESEYVEGSSPYEGTPGLGDTVRALGDADNTYETTKLTVKNQSLFDTGGVGHDLRVGVERIRKVRSDNPDASASGGTDWRWALFAVDDMQIGEHWTVTPALRYETQTIGGDDYQTDHNEALMGGVTARYAFGNGWAISGSASYNESLPILDDLGTPAYMTRSEKSETYEIGASYEGLDVITGGDRLALKLNVYDTTVWDVTSYSGVDSVKLQGAELEAAYSLQNGFYVDLGVNAMRGKSFQAGDDEDWGGIPADTARLTLGKRWGEEYDASWEIVAASDMDDWSTPTPGYAVHNLRTTWKPQDGALEGTEMRFGVENLFDREYRQHLSENNAPGRTFKVTLAKTF</sequence>
<evidence type="ECO:0000256" key="10">
    <source>
        <dbReference type="SAM" id="SignalP"/>
    </source>
</evidence>
<accession>A0A1U7D271</accession>
<keyword evidence="4 8" id="KW-0812">Transmembrane</keyword>
<dbReference type="PROSITE" id="PS52016">
    <property type="entry name" value="TONB_DEPENDENT_REC_3"/>
    <property type="match status" value="1"/>
</dbReference>
<protein>
    <submittedName>
        <fullName evidence="13">Hemoglobin/transferrin/lactoferrin receptor protein</fullName>
    </submittedName>
</protein>
<dbReference type="STRING" id="1229727.Ga0080559_TMP1461"/>
<dbReference type="InterPro" id="IPR039426">
    <property type="entry name" value="TonB-dep_rcpt-like"/>
</dbReference>
<dbReference type="GO" id="GO:0009279">
    <property type="term" value="C:cell outer membrane"/>
    <property type="evidence" value="ECO:0007669"/>
    <property type="project" value="UniProtKB-SubCell"/>
</dbReference>
<keyword evidence="5 9" id="KW-0798">TonB box</keyword>
<organism evidence="13 14">
    <name type="scientific">Salipiger profundus</name>
    <dbReference type="NCBI Taxonomy" id="1229727"/>
    <lineage>
        <taxon>Bacteria</taxon>
        <taxon>Pseudomonadati</taxon>
        <taxon>Pseudomonadota</taxon>
        <taxon>Alphaproteobacteria</taxon>
        <taxon>Rhodobacterales</taxon>
        <taxon>Roseobacteraceae</taxon>
        <taxon>Salipiger</taxon>
    </lineage>
</organism>
<dbReference type="GO" id="GO:0044718">
    <property type="term" value="P:siderophore transmembrane transport"/>
    <property type="evidence" value="ECO:0007669"/>
    <property type="project" value="TreeGrafter"/>
</dbReference>
<name>A0A1U7D271_9RHOB</name>
<evidence type="ECO:0000256" key="1">
    <source>
        <dbReference type="ARBA" id="ARBA00004571"/>
    </source>
</evidence>
<evidence type="ECO:0000259" key="12">
    <source>
        <dbReference type="Pfam" id="PF07715"/>
    </source>
</evidence>
<evidence type="ECO:0000313" key="14">
    <source>
        <dbReference type="Proteomes" id="UP000186559"/>
    </source>
</evidence>